<dbReference type="RefSeq" id="WP_036048649.1">
    <property type="nucleotide sequence ID" value="NZ_CADEQC010000002.1"/>
</dbReference>
<dbReference type="KEGG" id="bgo:BM43_1529"/>
<organism evidence="2 3">
    <name type="scientific">Burkholderia gladioli</name>
    <name type="common">Pseudomonas marginata</name>
    <name type="synonym">Phytomonas marginata</name>
    <dbReference type="NCBI Taxonomy" id="28095"/>
    <lineage>
        <taxon>Bacteria</taxon>
        <taxon>Pseudomonadati</taxon>
        <taxon>Pseudomonadota</taxon>
        <taxon>Betaproteobacteria</taxon>
        <taxon>Burkholderiales</taxon>
        <taxon>Burkholderiaceae</taxon>
        <taxon>Burkholderia</taxon>
    </lineage>
</organism>
<sequence>MLMSLDQFVFSLTSAPFQQLGRARGWKHASKTRVGRRDARQYVGPGDDTITLDGVVAPETIGSIASIDELAAMADHGDAYVLVDGSGNVYGAYLITALNETQTYHTPEGVARHIAFTLTLTRVDDAELRMTDDNPDPAGGNSGGAGASASADSTTGTPTSQTGTA</sequence>
<dbReference type="AlphaFoldDB" id="A0AAW3FAK4"/>
<dbReference type="EMBL" id="JPGG01000015">
    <property type="protein sequence ID" value="KGC17311.1"/>
    <property type="molecule type" value="Genomic_DNA"/>
</dbReference>
<evidence type="ECO:0000313" key="2">
    <source>
        <dbReference type="EMBL" id="KGC17311.1"/>
    </source>
</evidence>
<accession>A0AAW3FAK4</accession>
<dbReference type="Proteomes" id="UP000029590">
    <property type="component" value="Unassembled WGS sequence"/>
</dbReference>
<dbReference type="Pfam" id="PF06995">
    <property type="entry name" value="Phage_P2_GpU"/>
    <property type="match status" value="1"/>
</dbReference>
<comment type="caution">
    <text evidence="2">The sequence shown here is derived from an EMBL/GenBank/DDBJ whole genome shotgun (WGS) entry which is preliminary data.</text>
</comment>
<gene>
    <name evidence="2" type="ORF">DM48_4113</name>
</gene>
<evidence type="ECO:0000313" key="3">
    <source>
        <dbReference type="Proteomes" id="UP000029590"/>
    </source>
</evidence>
<dbReference type="InterPro" id="IPR009734">
    <property type="entry name" value="Myoviridae_GpU"/>
</dbReference>
<dbReference type="PIRSF" id="PIRSF029208">
    <property type="entry name" value="Phage_tail_GPU"/>
    <property type="match status" value="1"/>
</dbReference>
<protein>
    <submittedName>
        <fullName evidence="2">Phage P2 GpU family protein</fullName>
    </submittedName>
</protein>
<reference evidence="2 3" key="1">
    <citation type="submission" date="2014-04" db="EMBL/GenBank/DDBJ databases">
        <authorList>
            <person name="Bishop-Lilly K.A."/>
            <person name="Broomall S.M."/>
            <person name="Chain P.S."/>
            <person name="Chertkov O."/>
            <person name="Coyne S.R."/>
            <person name="Daligault H.E."/>
            <person name="Davenport K.W."/>
            <person name="Erkkila T."/>
            <person name="Frey K.G."/>
            <person name="Gibbons H.S."/>
            <person name="Gu W."/>
            <person name="Jaissle J."/>
            <person name="Johnson S.L."/>
            <person name="Koroleva G.I."/>
            <person name="Ladner J.T."/>
            <person name="Lo C.-C."/>
            <person name="Minogue T.D."/>
            <person name="Munk C."/>
            <person name="Palacios G.F."/>
            <person name="Redden C.L."/>
            <person name="Rosenzweig C.N."/>
            <person name="Scholz M.B."/>
            <person name="Teshima H."/>
            <person name="Xu Y."/>
        </authorList>
    </citation>
    <scope>NUCLEOTIDE SEQUENCE [LARGE SCALE GENOMIC DNA]</scope>
    <source>
        <strain evidence="3">gladioli</strain>
    </source>
</reference>
<proteinExistence type="predicted"/>
<feature type="region of interest" description="Disordered" evidence="1">
    <location>
        <begin position="129"/>
        <end position="165"/>
    </location>
</feature>
<dbReference type="InterPro" id="IPR016912">
    <property type="entry name" value="Phage_P2_GpU"/>
</dbReference>
<feature type="compositionally biased region" description="Low complexity" evidence="1">
    <location>
        <begin position="147"/>
        <end position="165"/>
    </location>
</feature>
<name>A0AAW3FAK4_BURGA</name>
<evidence type="ECO:0000256" key="1">
    <source>
        <dbReference type="SAM" id="MobiDB-lite"/>
    </source>
</evidence>